<protein>
    <submittedName>
        <fullName evidence="2">Uncharacterized protein</fullName>
    </submittedName>
</protein>
<accession>A0A8S0WL80</accession>
<comment type="caution">
    <text evidence="2">The sequence shown here is derived from an EMBL/GenBank/DDBJ whole genome shotgun (WGS) entry which is preliminary data.</text>
</comment>
<sequence length="263" mass="29715">MILSAFSPLVLLSMYFIPFSFLSLSFRTLADLSTCTFLCFITAFLSFLDCLSASTCFGLSVLTLESVTAILSRHRSFCSFRSVCRRPPTNISKDKRPRFTTVLSFIHSSSHPIEDEATKHPPKAVHLLFLFVYDIELFFLLSPFSWSFPSISVLAVVAFIRPFTRPSTPPTPPSDTRTSPSFLFVLRKQRIHLFIHPSIIIPRRLVTPSASHSQYTVAFLLFSFAFALAFSFFCPFLYTFGAPSNPSSVTRHAVLFFAIFSRL</sequence>
<name>A0A8S0WL80_CYCAE</name>
<evidence type="ECO:0000256" key="1">
    <source>
        <dbReference type="SAM" id="Phobius"/>
    </source>
</evidence>
<gene>
    <name evidence="2" type="ORF">AAE3_LOCUS7354</name>
</gene>
<organism evidence="2 3">
    <name type="scientific">Cyclocybe aegerita</name>
    <name type="common">Black poplar mushroom</name>
    <name type="synonym">Agrocybe aegerita</name>
    <dbReference type="NCBI Taxonomy" id="1973307"/>
    <lineage>
        <taxon>Eukaryota</taxon>
        <taxon>Fungi</taxon>
        <taxon>Dikarya</taxon>
        <taxon>Basidiomycota</taxon>
        <taxon>Agaricomycotina</taxon>
        <taxon>Agaricomycetes</taxon>
        <taxon>Agaricomycetidae</taxon>
        <taxon>Agaricales</taxon>
        <taxon>Agaricineae</taxon>
        <taxon>Bolbitiaceae</taxon>
        <taxon>Cyclocybe</taxon>
    </lineage>
</organism>
<dbReference type="Proteomes" id="UP000467700">
    <property type="component" value="Unassembled WGS sequence"/>
</dbReference>
<feature type="transmembrane region" description="Helical" evidence="1">
    <location>
        <begin position="6"/>
        <end position="26"/>
    </location>
</feature>
<dbReference type="AlphaFoldDB" id="A0A8S0WL80"/>
<keyword evidence="1" id="KW-1133">Transmembrane helix</keyword>
<reference evidence="2 3" key="1">
    <citation type="submission" date="2020-01" db="EMBL/GenBank/DDBJ databases">
        <authorList>
            <person name="Gupta K D."/>
        </authorList>
    </citation>
    <scope>NUCLEOTIDE SEQUENCE [LARGE SCALE GENOMIC DNA]</scope>
</reference>
<evidence type="ECO:0000313" key="2">
    <source>
        <dbReference type="EMBL" id="CAA7265167.1"/>
    </source>
</evidence>
<feature type="transmembrane region" description="Helical" evidence="1">
    <location>
        <begin position="217"/>
        <end position="238"/>
    </location>
</feature>
<keyword evidence="3" id="KW-1185">Reference proteome</keyword>
<proteinExistence type="predicted"/>
<evidence type="ECO:0000313" key="3">
    <source>
        <dbReference type="Proteomes" id="UP000467700"/>
    </source>
</evidence>
<keyword evidence="1" id="KW-0472">Membrane</keyword>
<feature type="transmembrane region" description="Helical" evidence="1">
    <location>
        <begin position="137"/>
        <end position="160"/>
    </location>
</feature>
<keyword evidence="1" id="KW-0812">Transmembrane</keyword>
<feature type="transmembrane region" description="Helical" evidence="1">
    <location>
        <begin position="38"/>
        <end position="62"/>
    </location>
</feature>
<dbReference type="EMBL" id="CACVBS010000047">
    <property type="protein sequence ID" value="CAA7265167.1"/>
    <property type="molecule type" value="Genomic_DNA"/>
</dbReference>